<proteinExistence type="predicted"/>
<dbReference type="EMBL" id="CALSDN010000001">
    <property type="protein sequence ID" value="CAH6718953.1"/>
    <property type="molecule type" value="Genomic_DNA"/>
</dbReference>
<comment type="caution">
    <text evidence="1">The sequence shown here is derived from an EMBL/GenBank/DDBJ whole genome shotgun (WGS) entry which is preliminary data.</text>
</comment>
<reference evidence="1" key="1">
    <citation type="submission" date="2022-06" db="EMBL/GenBank/DDBJ databases">
        <authorList>
            <person name="Legras J.-L."/>
            <person name="Devillers H."/>
            <person name="Grondin C."/>
        </authorList>
    </citation>
    <scope>NUCLEOTIDE SEQUENCE</scope>
    <source>
        <strain evidence="1">CLIB 1444</strain>
    </source>
</reference>
<dbReference type="Proteomes" id="UP001152531">
    <property type="component" value="Unassembled WGS sequence"/>
</dbReference>
<evidence type="ECO:0000313" key="2">
    <source>
        <dbReference type="Proteomes" id="UP001152531"/>
    </source>
</evidence>
<sequence length="291" mass="33458">MVQTRRAVSKSNTRLTRQPSGKVATKGAKASTTTTKVNNTSIDGGNTTLSTPSGRIDKTTTTPIKVRKRRNRITETEILKSSNEELIDIINDLTNTHQDEIFQQYKTTNEQRVASLEQQIDDLKTQLQQKDDLIDSLRDNNVLPSSRPNSTSDNLYISPIRKNKKVQDEVIHEDEVQKEFTTIGIVIEMFELLTSIKITDCSEDDDKLYFDILQSSISDKYEKLTIEYRIIIMKKLTVSEVEYIPLFMTHENNEKIIEILPDYLCDKLTFPHHSLSQFCSKITRALNRVKR</sequence>
<organism evidence="1 2">
    <name type="scientific">[Candida] jaroonii</name>
    <dbReference type="NCBI Taxonomy" id="467808"/>
    <lineage>
        <taxon>Eukaryota</taxon>
        <taxon>Fungi</taxon>
        <taxon>Dikarya</taxon>
        <taxon>Ascomycota</taxon>
        <taxon>Saccharomycotina</taxon>
        <taxon>Pichiomycetes</taxon>
        <taxon>Debaryomycetaceae</taxon>
        <taxon>Yamadazyma</taxon>
    </lineage>
</organism>
<keyword evidence="2" id="KW-1185">Reference proteome</keyword>
<evidence type="ECO:0000313" key="1">
    <source>
        <dbReference type="EMBL" id="CAH6718953.1"/>
    </source>
</evidence>
<name>A0ACA9Y1W6_9ASCO</name>
<accession>A0ACA9Y1W6</accession>
<gene>
    <name evidence="1" type="ORF">CLIB1444_01S18184</name>
</gene>
<protein>
    <submittedName>
        <fullName evidence="1">Uncharacterized protein</fullName>
    </submittedName>
</protein>